<dbReference type="InterPro" id="IPR003772">
    <property type="entry name" value="YceD"/>
</dbReference>
<name>A0ABU8SDX4_9SPHN</name>
<protein>
    <submittedName>
        <fullName evidence="1">DUF177 domain-containing protein</fullName>
    </submittedName>
</protein>
<comment type="caution">
    <text evidence="1">The sequence shown here is derived from an EMBL/GenBank/DDBJ whole genome shotgun (WGS) entry which is preliminary data.</text>
</comment>
<gene>
    <name evidence="1" type="ORF">WG900_17865</name>
</gene>
<dbReference type="Proteomes" id="UP001379235">
    <property type="component" value="Unassembled WGS sequence"/>
</dbReference>
<organism evidence="1 2">
    <name type="scientific">Novosphingobium aquae</name>
    <dbReference type="NCBI Taxonomy" id="3133435"/>
    <lineage>
        <taxon>Bacteria</taxon>
        <taxon>Pseudomonadati</taxon>
        <taxon>Pseudomonadota</taxon>
        <taxon>Alphaproteobacteria</taxon>
        <taxon>Sphingomonadales</taxon>
        <taxon>Sphingomonadaceae</taxon>
        <taxon>Novosphingobium</taxon>
    </lineage>
</organism>
<dbReference type="Pfam" id="PF02620">
    <property type="entry name" value="YceD"/>
    <property type="match status" value="1"/>
</dbReference>
<sequence>MSEFSRMIDPRLLTAAPLHLVASAEECAGLARRFALISVERLEATVSLEADGPVVKADGRLKAAIVQSCAVSGEELPVAIDTPIALRFVRDDGQHRPNEEIELEAGDLDEITYSGGQFDLGEEVAQTLALAIDPYLTGPKADEARKKAGIADEAASGPFAALAALKKDS</sequence>
<evidence type="ECO:0000313" key="2">
    <source>
        <dbReference type="Proteomes" id="UP001379235"/>
    </source>
</evidence>
<proteinExistence type="predicted"/>
<dbReference type="RefSeq" id="WP_339969331.1">
    <property type="nucleotide sequence ID" value="NZ_JBBHJY010000010.1"/>
</dbReference>
<keyword evidence="2" id="KW-1185">Reference proteome</keyword>
<reference evidence="1 2" key="1">
    <citation type="submission" date="2024-03" db="EMBL/GenBank/DDBJ databases">
        <authorList>
            <person name="Jo J.-H."/>
        </authorList>
    </citation>
    <scope>NUCLEOTIDE SEQUENCE [LARGE SCALE GENOMIC DNA]</scope>
    <source>
        <strain evidence="1 2">AS3R-12</strain>
    </source>
</reference>
<accession>A0ABU8SDX4</accession>
<dbReference type="EMBL" id="JBBHJY010000010">
    <property type="protein sequence ID" value="MEJ6011781.1"/>
    <property type="molecule type" value="Genomic_DNA"/>
</dbReference>
<evidence type="ECO:0000313" key="1">
    <source>
        <dbReference type="EMBL" id="MEJ6011781.1"/>
    </source>
</evidence>